<dbReference type="SUPFAM" id="SSF56935">
    <property type="entry name" value="Porins"/>
    <property type="match status" value="1"/>
</dbReference>
<evidence type="ECO:0000313" key="13">
    <source>
        <dbReference type="Proteomes" id="UP000293300"/>
    </source>
</evidence>
<evidence type="ECO:0000256" key="6">
    <source>
        <dbReference type="ARBA" id="ARBA00023237"/>
    </source>
</evidence>
<feature type="chain" id="PRO_5020291764" evidence="9">
    <location>
        <begin position="22"/>
        <end position="849"/>
    </location>
</feature>
<dbReference type="InterPro" id="IPR008969">
    <property type="entry name" value="CarboxyPept-like_regulatory"/>
</dbReference>
<dbReference type="PROSITE" id="PS52016">
    <property type="entry name" value="TONB_DEPENDENT_REC_3"/>
    <property type="match status" value="1"/>
</dbReference>
<gene>
    <name evidence="12" type="ORF">EZL74_10380</name>
</gene>
<dbReference type="Proteomes" id="UP000293300">
    <property type="component" value="Unassembled WGS sequence"/>
</dbReference>
<dbReference type="Pfam" id="PF07715">
    <property type="entry name" value="Plug"/>
    <property type="match status" value="1"/>
</dbReference>
<comment type="similarity">
    <text evidence="7">Belongs to the TonB-dependent receptor family.</text>
</comment>
<dbReference type="Gene3D" id="2.40.170.20">
    <property type="entry name" value="TonB-dependent receptor, beta-barrel domain"/>
    <property type="match status" value="1"/>
</dbReference>
<feature type="region of interest" description="Disordered" evidence="8">
    <location>
        <begin position="826"/>
        <end position="849"/>
    </location>
</feature>
<dbReference type="PANTHER" id="PTHR40980">
    <property type="entry name" value="PLUG DOMAIN-CONTAINING PROTEIN"/>
    <property type="match status" value="1"/>
</dbReference>
<dbReference type="PANTHER" id="PTHR40980:SF4">
    <property type="entry name" value="TONB-DEPENDENT RECEPTOR-LIKE BETA-BARREL DOMAIN-CONTAINING PROTEIN"/>
    <property type="match status" value="1"/>
</dbReference>
<evidence type="ECO:0000256" key="3">
    <source>
        <dbReference type="ARBA" id="ARBA00022452"/>
    </source>
</evidence>
<evidence type="ECO:0000313" key="12">
    <source>
        <dbReference type="EMBL" id="TBX67056.1"/>
    </source>
</evidence>
<accession>A0A4Q9YWA0</accession>
<evidence type="ECO:0000259" key="10">
    <source>
        <dbReference type="Pfam" id="PF07715"/>
    </source>
</evidence>
<feature type="domain" description="TonB-dependent receptor plug" evidence="10">
    <location>
        <begin position="143"/>
        <end position="225"/>
    </location>
</feature>
<dbReference type="EMBL" id="SJPE01000012">
    <property type="protein sequence ID" value="TBX67056.1"/>
    <property type="molecule type" value="Genomic_DNA"/>
</dbReference>
<dbReference type="Pfam" id="PF14905">
    <property type="entry name" value="OMP_b-brl_3"/>
    <property type="match status" value="1"/>
</dbReference>
<evidence type="ECO:0000256" key="7">
    <source>
        <dbReference type="PROSITE-ProRule" id="PRU01360"/>
    </source>
</evidence>
<dbReference type="Pfam" id="PF13715">
    <property type="entry name" value="CarbopepD_reg_2"/>
    <property type="match status" value="1"/>
</dbReference>
<keyword evidence="3 7" id="KW-1134">Transmembrane beta strand</keyword>
<evidence type="ECO:0000256" key="9">
    <source>
        <dbReference type="SAM" id="SignalP"/>
    </source>
</evidence>
<feature type="domain" description="Outer membrane protein beta-barrel" evidence="11">
    <location>
        <begin position="379"/>
        <end position="821"/>
    </location>
</feature>
<comment type="subcellular location">
    <subcellularLocation>
        <location evidence="1 7">Cell outer membrane</location>
        <topology evidence="1 7">Multi-pass membrane protein</topology>
    </subcellularLocation>
</comment>
<keyword evidence="6 7" id="KW-0998">Cell outer membrane</keyword>
<dbReference type="Gene3D" id="2.60.40.1120">
    <property type="entry name" value="Carboxypeptidase-like, regulatory domain"/>
    <property type="match status" value="1"/>
</dbReference>
<dbReference type="InterPro" id="IPR039426">
    <property type="entry name" value="TonB-dep_rcpt-like"/>
</dbReference>
<keyword evidence="5 7" id="KW-0472">Membrane</keyword>
<dbReference type="InterPro" id="IPR037066">
    <property type="entry name" value="Plug_dom_sf"/>
</dbReference>
<feature type="compositionally biased region" description="Basic and acidic residues" evidence="8">
    <location>
        <begin position="826"/>
        <end position="836"/>
    </location>
</feature>
<dbReference type="InterPro" id="IPR012910">
    <property type="entry name" value="Plug_dom"/>
</dbReference>
<dbReference type="SUPFAM" id="SSF49464">
    <property type="entry name" value="Carboxypeptidase regulatory domain-like"/>
    <property type="match status" value="1"/>
</dbReference>
<dbReference type="InterPro" id="IPR041700">
    <property type="entry name" value="OMP_b-brl_3"/>
</dbReference>
<sequence length="849" mass="96256">MRKFQIIVTLLLLCSTFLTFSQQKQERAKIIITGKVIEKTSKLPLEYATVTLKNSKNPKMIFGGITDNNGDYSVEIIPGVYDVTLEFISFKPTTLTQKKLTETSSLGTIGLEEDATQLNEVVVRAEKTTVEIKLDKKVYNVGQDMIVKGGTASDVLDNVPSVTVDADGNVALRGNDNVKILIDGRPSNAINIADALRTISADALDKVEVITNPSARYDAEGGGGIINIVLKKGKNQGVNGTVIATVGDPRNYGLVTNLNFKNENFNLFSTIGYNDSKSYGNSLTDSDYLNPDGSIQKTINERTKRERSRKGLNYTIGLDWYLDKSLTWTNSFNYRKNDGASPENVFLYNYETNNDYIRNRYNDQFTYSNNLEYAFNFTKKFKKDGHKLTVDGSFSNNLDDDDSTITDYVLGDINSTKQESTLNYQTQKRNLFQSDYVLPIGKNSQFEAGYKGDFNELLTDFRVGNIDTNGNYIPNINYTNKLDYKEKINALYTQFGSKINKFSYLLGMRYEDSNIDINLLTTNDFNNKRYHNFFPSAFLTYQLSEESTISLNYSKRISRPRSRFINPFSNYSSNVNIFQGNPDLNPSLTDAFDIGYMNKWGKVTFTTSMYFNSTKDVFQFIRRPNGNYVVTTVVDGADILNENGQVIQIVGGADITTPVILSTPINLSREERFGFEFNINYTPYKWWKLNGNFNFFQSKTIGNYSYTLENNGATVYQNFDNTAASWFTRVSSKISLPYKIDWQTNATYNAPQTNAQGRSLGVLSANLAFSKDILKDKATIALNINDVFNSRKRITETNLATLNAYSEQQWRQRQINLSFTYRFNKMKNDKEKDKKPRNNQQDDGGDFPG</sequence>
<protein>
    <submittedName>
        <fullName evidence="12">TonB-dependent receptor</fullName>
    </submittedName>
</protein>
<dbReference type="InterPro" id="IPR036942">
    <property type="entry name" value="Beta-barrel_TonB_sf"/>
</dbReference>
<name>A0A4Q9YWA0_9FLAO</name>
<dbReference type="AlphaFoldDB" id="A0A4Q9YWA0"/>
<keyword evidence="4 7" id="KW-0812">Transmembrane</keyword>
<dbReference type="Gene3D" id="2.170.130.10">
    <property type="entry name" value="TonB-dependent receptor, plug domain"/>
    <property type="match status" value="1"/>
</dbReference>
<dbReference type="RefSeq" id="WP_131476544.1">
    <property type="nucleotide sequence ID" value="NZ_SJPE01000012.1"/>
</dbReference>
<organism evidence="12 13">
    <name type="scientific">Flavobacterium silvisoli</name>
    <dbReference type="NCBI Taxonomy" id="2529433"/>
    <lineage>
        <taxon>Bacteria</taxon>
        <taxon>Pseudomonadati</taxon>
        <taxon>Bacteroidota</taxon>
        <taxon>Flavobacteriia</taxon>
        <taxon>Flavobacteriales</taxon>
        <taxon>Flavobacteriaceae</taxon>
        <taxon>Flavobacterium</taxon>
    </lineage>
</organism>
<keyword evidence="12" id="KW-0675">Receptor</keyword>
<keyword evidence="2 7" id="KW-0813">Transport</keyword>
<evidence type="ECO:0000259" key="11">
    <source>
        <dbReference type="Pfam" id="PF14905"/>
    </source>
</evidence>
<keyword evidence="9" id="KW-0732">Signal</keyword>
<evidence type="ECO:0000256" key="4">
    <source>
        <dbReference type="ARBA" id="ARBA00022692"/>
    </source>
</evidence>
<evidence type="ECO:0000256" key="8">
    <source>
        <dbReference type="SAM" id="MobiDB-lite"/>
    </source>
</evidence>
<reference evidence="12 13" key="1">
    <citation type="submission" date="2019-02" db="EMBL/GenBank/DDBJ databases">
        <title>Flavobacterium sp. RD-2-33 isolated from forest soil.</title>
        <authorList>
            <person name="Chaudhary D.K."/>
        </authorList>
    </citation>
    <scope>NUCLEOTIDE SEQUENCE [LARGE SCALE GENOMIC DNA]</scope>
    <source>
        <strain evidence="12 13">RD-2-33</strain>
    </source>
</reference>
<feature type="signal peptide" evidence="9">
    <location>
        <begin position="1"/>
        <end position="21"/>
    </location>
</feature>
<evidence type="ECO:0000256" key="2">
    <source>
        <dbReference type="ARBA" id="ARBA00022448"/>
    </source>
</evidence>
<keyword evidence="13" id="KW-1185">Reference proteome</keyword>
<comment type="caution">
    <text evidence="12">The sequence shown here is derived from an EMBL/GenBank/DDBJ whole genome shotgun (WGS) entry which is preliminary data.</text>
</comment>
<dbReference type="GO" id="GO:0009279">
    <property type="term" value="C:cell outer membrane"/>
    <property type="evidence" value="ECO:0007669"/>
    <property type="project" value="UniProtKB-SubCell"/>
</dbReference>
<evidence type="ECO:0000256" key="1">
    <source>
        <dbReference type="ARBA" id="ARBA00004571"/>
    </source>
</evidence>
<proteinExistence type="inferred from homology"/>
<evidence type="ECO:0000256" key="5">
    <source>
        <dbReference type="ARBA" id="ARBA00023136"/>
    </source>
</evidence>
<dbReference type="OrthoDB" id="8764943at2"/>